<protein>
    <submittedName>
        <fullName evidence="2">Helix-turn-helix transcriptional regulator</fullName>
    </submittedName>
</protein>
<comment type="caution">
    <text evidence="2">The sequence shown here is derived from an EMBL/GenBank/DDBJ whole genome shotgun (WGS) entry which is preliminary data.</text>
</comment>
<dbReference type="InterPro" id="IPR010982">
    <property type="entry name" value="Lambda_DNA-bd_dom_sf"/>
</dbReference>
<dbReference type="PROSITE" id="PS50943">
    <property type="entry name" value="HTH_CROC1"/>
    <property type="match status" value="1"/>
</dbReference>
<gene>
    <name evidence="2" type="ORF">OCV63_02120</name>
</gene>
<dbReference type="SUPFAM" id="SSF47413">
    <property type="entry name" value="lambda repressor-like DNA-binding domains"/>
    <property type="match status" value="1"/>
</dbReference>
<dbReference type="SMART" id="SM00530">
    <property type="entry name" value="HTH_XRE"/>
    <property type="match status" value="1"/>
</dbReference>
<dbReference type="Gene3D" id="1.10.260.40">
    <property type="entry name" value="lambda repressor-like DNA-binding domains"/>
    <property type="match status" value="1"/>
</dbReference>
<dbReference type="RefSeq" id="WP_158361776.1">
    <property type="nucleotide sequence ID" value="NZ_JAOQKC010000002.1"/>
</dbReference>
<keyword evidence="3" id="KW-1185">Reference proteome</keyword>
<name>A0ABT2RTQ4_9FIRM</name>
<dbReference type="Proteomes" id="UP001652461">
    <property type="component" value="Unassembled WGS sequence"/>
</dbReference>
<evidence type="ECO:0000313" key="3">
    <source>
        <dbReference type="Proteomes" id="UP001652461"/>
    </source>
</evidence>
<accession>A0ABT2RTQ4</accession>
<organism evidence="2 3">
    <name type="scientific">Laedolimicola ammoniilytica</name>
    <dbReference type="NCBI Taxonomy" id="2981771"/>
    <lineage>
        <taxon>Bacteria</taxon>
        <taxon>Bacillati</taxon>
        <taxon>Bacillota</taxon>
        <taxon>Clostridia</taxon>
        <taxon>Lachnospirales</taxon>
        <taxon>Lachnospiraceae</taxon>
        <taxon>Laedolimicola</taxon>
    </lineage>
</organism>
<feature type="domain" description="HTH cro/C1-type" evidence="1">
    <location>
        <begin position="7"/>
        <end position="62"/>
    </location>
</feature>
<evidence type="ECO:0000259" key="1">
    <source>
        <dbReference type="PROSITE" id="PS50943"/>
    </source>
</evidence>
<reference evidence="2 3" key="1">
    <citation type="journal article" date="2021" name="ISME Commun">
        <title>Automated analysis of genomic sequences facilitates high-throughput and comprehensive description of bacteria.</title>
        <authorList>
            <person name="Hitch T.C.A."/>
        </authorList>
    </citation>
    <scope>NUCLEOTIDE SEQUENCE [LARGE SCALE GENOMIC DNA]</scope>
    <source>
        <strain evidence="2 3">Sanger_04</strain>
    </source>
</reference>
<dbReference type="EMBL" id="JAOQKC010000002">
    <property type="protein sequence ID" value="MCU6695694.1"/>
    <property type="molecule type" value="Genomic_DNA"/>
</dbReference>
<dbReference type="Pfam" id="PF13443">
    <property type="entry name" value="HTH_26"/>
    <property type="match status" value="1"/>
</dbReference>
<sequence length="120" mass="13584">MTIIEKLVYLMEQTGETRTAVSEATGIPYTTIQNIFVRSSSDLRISTLIKLCDHFHVTLDSFARSDVDELEYTSGPYKKTLLSSSEQTLILTMRNSDPVTQDCVYRLLKIENDMPDEKGA</sequence>
<proteinExistence type="predicted"/>
<evidence type="ECO:0000313" key="2">
    <source>
        <dbReference type="EMBL" id="MCU6695694.1"/>
    </source>
</evidence>
<dbReference type="InterPro" id="IPR001387">
    <property type="entry name" value="Cro/C1-type_HTH"/>
</dbReference>